<keyword evidence="3 4" id="KW-0413">Isomerase</keyword>
<dbReference type="SUPFAM" id="SSF55120">
    <property type="entry name" value="Pseudouridine synthase"/>
    <property type="match status" value="1"/>
</dbReference>
<evidence type="ECO:0000256" key="1">
    <source>
        <dbReference type="ARBA" id="ARBA00009375"/>
    </source>
</evidence>
<keyword evidence="7" id="KW-1185">Reference proteome</keyword>
<proteinExistence type="inferred from homology"/>
<dbReference type="HAMAP" id="MF_00171">
    <property type="entry name" value="TruA"/>
    <property type="match status" value="1"/>
</dbReference>
<dbReference type="Gene3D" id="3.30.70.580">
    <property type="entry name" value="Pseudouridine synthase I, catalytic domain, N-terminal subdomain"/>
    <property type="match status" value="1"/>
</dbReference>
<name>A0A8S4D6M9_PLUXY</name>
<comment type="similarity">
    <text evidence="1 4">Belongs to the tRNA pseudouridine synthase TruA family.</text>
</comment>
<evidence type="ECO:0000313" key="6">
    <source>
        <dbReference type="EMBL" id="CAG9095759.1"/>
    </source>
</evidence>
<dbReference type="Pfam" id="PF01416">
    <property type="entry name" value="PseudoU_synth_1"/>
    <property type="match status" value="1"/>
</dbReference>
<dbReference type="InterPro" id="IPR020097">
    <property type="entry name" value="PsdUridine_synth_TruA_a/b_dom"/>
</dbReference>
<dbReference type="PANTHER" id="PTHR11142">
    <property type="entry name" value="PSEUDOURIDYLATE SYNTHASE"/>
    <property type="match status" value="1"/>
</dbReference>
<dbReference type="GO" id="GO:0160147">
    <property type="term" value="F:tRNA pseudouridine(38-40) synthase activity"/>
    <property type="evidence" value="ECO:0007669"/>
    <property type="project" value="UniProtKB-EC"/>
</dbReference>
<keyword evidence="2 4" id="KW-0819">tRNA processing</keyword>
<dbReference type="InterPro" id="IPR020094">
    <property type="entry name" value="TruA/RsuA/RluB/E/F_N"/>
</dbReference>
<dbReference type="InterPro" id="IPR020103">
    <property type="entry name" value="PsdUridine_synth_cat_dom_sf"/>
</dbReference>
<sequence>MKARYLSFFSYIGTGFRSSEKIWLKEKRNYPDPESVQGVFELALLKLRSHNYPNLLLSSRTDGGVHALNATAHFDLETSGSNIYNPADITFRVNKYFFKNELCVSVKNTIRVNDDFNARFNAKSRTYLYRLAILKNNFPRPAENLSIASYIPLEEWKRCHFLRLENFDIERFREGAQEFLGTHDFTTFKKFDKETETKHNRRSIHSIEITPGRPQVTSFTEQQRSYFDYYNIKIHGRAFVHNQIRRMLGALVGAAAGKISTQDIRLMLQIPSKNSWISHLHSQPAYGLYLCDVEYDPQELIYDPEQKVSTRFVVEDESD</sequence>
<reference evidence="6" key="1">
    <citation type="submission" date="2020-11" db="EMBL/GenBank/DDBJ databases">
        <authorList>
            <person name="Whiteford S."/>
        </authorList>
    </citation>
    <scope>NUCLEOTIDE SEQUENCE</scope>
</reference>
<feature type="domain" description="Pseudouridine synthase I TruA alpha/beta" evidence="5">
    <location>
        <begin position="176"/>
        <end position="296"/>
    </location>
</feature>
<comment type="caution">
    <text evidence="6">The sequence shown here is derived from an EMBL/GenBank/DDBJ whole genome shotgun (WGS) entry which is preliminary data.</text>
</comment>
<dbReference type="InterPro" id="IPR020095">
    <property type="entry name" value="PsdUridine_synth_TruA_C"/>
</dbReference>
<dbReference type="EMBL" id="CAJHNJ030000004">
    <property type="protein sequence ID" value="CAG9095759.1"/>
    <property type="molecule type" value="Genomic_DNA"/>
</dbReference>
<accession>A0A8S4D6M9</accession>
<dbReference type="GO" id="GO:0003723">
    <property type="term" value="F:RNA binding"/>
    <property type="evidence" value="ECO:0007669"/>
    <property type="project" value="InterPro"/>
</dbReference>
<organism evidence="6 7">
    <name type="scientific">Plutella xylostella</name>
    <name type="common">Diamondback moth</name>
    <name type="synonym">Plutella maculipennis</name>
    <dbReference type="NCBI Taxonomy" id="51655"/>
    <lineage>
        <taxon>Eukaryota</taxon>
        <taxon>Metazoa</taxon>
        <taxon>Ecdysozoa</taxon>
        <taxon>Arthropoda</taxon>
        <taxon>Hexapoda</taxon>
        <taxon>Insecta</taxon>
        <taxon>Pterygota</taxon>
        <taxon>Neoptera</taxon>
        <taxon>Endopterygota</taxon>
        <taxon>Lepidoptera</taxon>
        <taxon>Glossata</taxon>
        <taxon>Ditrysia</taxon>
        <taxon>Yponomeutoidea</taxon>
        <taxon>Plutellidae</taxon>
        <taxon>Plutella</taxon>
    </lineage>
</organism>
<evidence type="ECO:0000256" key="4">
    <source>
        <dbReference type="RuleBase" id="RU003792"/>
    </source>
</evidence>
<gene>
    <name evidence="6" type="ORF">PLXY2_LOCUS1647</name>
</gene>
<dbReference type="InterPro" id="IPR001406">
    <property type="entry name" value="PsdUridine_synth_TruA"/>
</dbReference>
<dbReference type="Gene3D" id="3.30.70.660">
    <property type="entry name" value="Pseudouridine synthase I, catalytic domain, C-terminal subdomain"/>
    <property type="match status" value="1"/>
</dbReference>
<evidence type="ECO:0000256" key="3">
    <source>
        <dbReference type="ARBA" id="ARBA00023235"/>
    </source>
</evidence>
<comment type="catalytic activity">
    <reaction evidence="4">
        <text>uridine(38/39/40) in tRNA = pseudouridine(38/39/40) in tRNA</text>
        <dbReference type="Rhea" id="RHEA:22376"/>
        <dbReference type="Rhea" id="RHEA-COMP:10085"/>
        <dbReference type="Rhea" id="RHEA-COMP:10087"/>
        <dbReference type="ChEBI" id="CHEBI:65314"/>
        <dbReference type="ChEBI" id="CHEBI:65315"/>
        <dbReference type="EC" id="5.4.99.12"/>
    </reaction>
</comment>
<evidence type="ECO:0000313" key="7">
    <source>
        <dbReference type="Proteomes" id="UP000653454"/>
    </source>
</evidence>
<evidence type="ECO:0000256" key="2">
    <source>
        <dbReference type="ARBA" id="ARBA00022694"/>
    </source>
</evidence>
<dbReference type="EC" id="5.4.99.12" evidence="4"/>
<dbReference type="Proteomes" id="UP000653454">
    <property type="component" value="Unassembled WGS sequence"/>
</dbReference>
<evidence type="ECO:0000259" key="5">
    <source>
        <dbReference type="Pfam" id="PF01416"/>
    </source>
</evidence>
<dbReference type="GO" id="GO:0031119">
    <property type="term" value="P:tRNA pseudouridine synthesis"/>
    <property type="evidence" value="ECO:0007669"/>
    <property type="project" value="TreeGrafter"/>
</dbReference>
<protein>
    <recommendedName>
        <fullName evidence="4">tRNA pseudouridine synthase</fullName>
        <ecNumber evidence="4">5.4.99.12</ecNumber>
    </recommendedName>
</protein>
<dbReference type="PANTHER" id="PTHR11142:SF0">
    <property type="entry name" value="TRNA PSEUDOURIDINE SYNTHASE-LIKE 1"/>
    <property type="match status" value="1"/>
</dbReference>
<dbReference type="AlphaFoldDB" id="A0A8S4D6M9"/>